<evidence type="ECO:0008006" key="6">
    <source>
        <dbReference type="Google" id="ProtNLM"/>
    </source>
</evidence>
<dbReference type="Proteomes" id="UP001324115">
    <property type="component" value="Unassembled WGS sequence"/>
</dbReference>
<dbReference type="InterPro" id="IPR041492">
    <property type="entry name" value="HAD_2"/>
</dbReference>
<reference evidence="4 5" key="1">
    <citation type="journal article" date="2023" name="G3 (Bethesda)">
        <title>A haplotype-resolved chromosome-scale genome for Quercus rubra L. provides insights into the genetics of adaptive traits for red oak species.</title>
        <authorList>
            <person name="Kapoor B."/>
            <person name="Jenkins J."/>
            <person name="Schmutz J."/>
            <person name="Zhebentyayeva T."/>
            <person name="Kuelheim C."/>
            <person name="Coggeshall M."/>
            <person name="Heim C."/>
            <person name="Lasky J.R."/>
            <person name="Leites L."/>
            <person name="Islam-Faridi N."/>
            <person name="Romero-Severson J."/>
            <person name="DeLeo V.L."/>
            <person name="Lucas S.M."/>
            <person name="Lazic D."/>
            <person name="Gailing O."/>
            <person name="Carlson J."/>
            <person name="Staton M."/>
        </authorList>
    </citation>
    <scope>NUCLEOTIDE SEQUENCE [LARGE SCALE GENOMIC DNA]</scope>
    <source>
        <strain evidence="4">Pseudo-F2</strain>
    </source>
</reference>
<evidence type="ECO:0000256" key="3">
    <source>
        <dbReference type="ARBA" id="ARBA00022842"/>
    </source>
</evidence>
<evidence type="ECO:0000256" key="1">
    <source>
        <dbReference type="ARBA" id="ARBA00001946"/>
    </source>
</evidence>
<sequence length="327" mass="36846">MLCTYSSSYAYKYYFFFFMKHINITYYSMFLKKKFLFHNSIPIFLSPPPSLRFDLHPTQQVPISQKQVLAKKKPSISSTSTHQTMTASVGENSVESKTTLAELAPLQAVLFDIDGTICDSDPLHHHCFREMLQEIGFNGGVPITEEFFVDHIAGKHNDDIAESLFPDDIQRGLKFVDDKEAMFRRLASEQLKPVNGLYKVKKWIEDRGIKRAAVTNAPKANAELMISSLGLSDFFEALIVGSECEHAKPHPDPYLKALEIINVSKDHTFVFEDSVSGIKAGVAAGMPVVGIATRNPEHLLMEAKPVFLIKDYEDPKLWAALEELDKK</sequence>
<dbReference type="Gene3D" id="1.10.150.240">
    <property type="entry name" value="Putative phosphatase, domain 2"/>
    <property type="match status" value="1"/>
</dbReference>
<dbReference type="PRINTS" id="PR00413">
    <property type="entry name" value="HADHALOGNASE"/>
</dbReference>
<evidence type="ECO:0000313" key="5">
    <source>
        <dbReference type="Proteomes" id="UP001324115"/>
    </source>
</evidence>
<dbReference type="GO" id="GO:0046872">
    <property type="term" value="F:metal ion binding"/>
    <property type="evidence" value="ECO:0007669"/>
    <property type="project" value="UniProtKB-KW"/>
</dbReference>
<accession>A0AAN7DX88</accession>
<dbReference type="SFLD" id="SFLDG01135">
    <property type="entry name" value="C1.5.6:_HAD__Beta-PGM__Phospha"/>
    <property type="match status" value="1"/>
</dbReference>
<dbReference type="Gene3D" id="3.40.50.1000">
    <property type="entry name" value="HAD superfamily/HAD-like"/>
    <property type="match status" value="1"/>
</dbReference>
<evidence type="ECO:0000256" key="2">
    <source>
        <dbReference type="ARBA" id="ARBA00022723"/>
    </source>
</evidence>
<dbReference type="NCBIfam" id="TIGR01509">
    <property type="entry name" value="HAD-SF-IA-v3"/>
    <property type="match status" value="1"/>
</dbReference>
<keyword evidence="5" id="KW-1185">Reference proteome</keyword>
<dbReference type="PANTHER" id="PTHR46193:SF9">
    <property type="entry name" value="HALOACID DEHALOGENASE-LIKE HYDROLASE DOMAIN-CONTAINING PROTEIN SGPP"/>
    <property type="match status" value="1"/>
</dbReference>
<keyword evidence="2" id="KW-0479">Metal-binding</keyword>
<comment type="cofactor">
    <cofactor evidence="1">
        <name>Mg(2+)</name>
        <dbReference type="ChEBI" id="CHEBI:18420"/>
    </cofactor>
</comment>
<dbReference type="AlphaFoldDB" id="A0AAN7DX88"/>
<comment type="caution">
    <text evidence="4">The sequence shown here is derived from an EMBL/GenBank/DDBJ whole genome shotgun (WGS) entry which is preliminary data.</text>
</comment>
<proteinExistence type="predicted"/>
<dbReference type="EMBL" id="JAXUIC010000012">
    <property type="protein sequence ID" value="KAK4557613.1"/>
    <property type="molecule type" value="Genomic_DNA"/>
</dbReference>
<dbReference type="SFLD" id="SFLDS00003">
    <property type="entry name" value="Haloacid_Dehalogenase"/>
    <property type="match status" value="1"/>
</dbReference>
<dbReference type="InterPro" id="IPR036412">
    <property type="entry name" value="HAD-like_sf"/>
</dbReference>
<dbReference type="InterPro" id="IPR006439">
    <property type="entry name" value="HAD-SF_hydro_IA"/>
</dbReference>
<name>A0AAN7DX88_QUERU</name>
<evidence type="ECO:0000313" key="4">
    <source>
        <dbReference type="EMBL" id="KAK4557613.1"/>
    </source>
</evidence>
<dbReference type="Pfam" id="PF13419">
    <property type="entry name" value="HAD_2"/>
    <property type="match status" value="1"/>
</dbReference>
<organism evidence="4 5">
    <name type="scientific">Quercus rubra</name>
    <name type="common">Northern red oak</name>
    <name type="synonym">Quercus borealis</name>
    <dbReference type="NCBI Taxonomy" id="3512"/>
    <lineage>
        <taxon>Eukaryota</taxon>
        <taxon>Viridiplantae</taxon>
        <taxon>Streptophyta</taxon>
        <taxon>Embryophyta</taxon>
        <taxon>Tracheophyta</taxon>
        <taxon>Spermatophyta</taxon>
        <taxon>Magnoliopsida</taxon>
        <taxon>eudicotyledons</taxon>
        <taxon>Gunneridae</taxon>
        <taxon>Pentapetalae</taxon>
        <taxon>rosids</taxon>
        <taxon>fabids</taxon>
        <taxon>Fagales</taxon>
        <taxon>Fagaceae</taxon>
        <taxon>Quercus</taxon>
    </lineage>
</organism>
<dbReference type="InterPro" id="IPR023214">
    <property type="entry name" value="HAD_sf"/>
</dbReference>
<dbReference type="InterPro" id="IPR023198">
    <property type="entry name" value="PGP-like_dom2"/>
</dbReference>
<gene>
    <name evidence="4" type="ORF">RGQ29_007389</name>
</gene>
<dbReference type="InterPro" id="IPR051600">
    <property type="entry name" value="Beta-PGM-like"/>
</dbReference>
<protein>
    <recommendedName>
        <fullName evidence="6">Haloacid dehalogenase-like hydrolase domain-containing protein Sgpp</fullName>
    </recommendedName>
</protein>
<dbReference type="PANTHER" id="PTHR46193">
    <property type="entry name" value="6-PHOSPHOGLUCONATE PHOSPHATASE"/>
    <property type="match status" value="1"/>
</dbReference>
<dbReference type="SFLD" id="SFLDG01129">
    <property type="entry name" value="C1.5:_HAD__Beta-PGM__Phosphata"/>
    <property type="match status" value="1"/>
</dbReference>
<dbReference type="SUPFAM" id="SSF56784">
    <property type="entry name" value="HAD-like"/>
    <property type="match status" value="1"/>
</dbReference>
<dbReference type="CDD" id="cd07505">
    <property type="entry name" value="HAD_BPGM-like"/>
    <property type="match status" value="1"/>
</dbReference>
<keyword evidence="3" id="KW-0460">Magnesium</keyword>
<dbReference type="GO" id="GO:0003824">
    <property type="term" value="F:catalytic activity"/>
    <property type="evidence" value="ECO:0007669"/>
    <property type="project" value="UniProtKB-ARBA"/>
</dbReference>